<organism evidence="4 5">
    <name type="scientific">Streptosporangium sandarakinum</name>
    <dbReference type="NCBI Taxonomy" id="1260955"/>
    <lineage>
        <taxon>Bacteria</taxon>
        <taxon>Bacillati</taxon>
        <taxon>Actinomycetota</taxon>
        <taxon>Actinomycetes</taxon>
        <taxon>Streptosporangiales</taxon>
        <taxon>Streptosporangiaceae</taxon>
        <taxon>Streptosporangium</taxon>
    </lineage>
</organism>
<evidence type="ECO:0000313" key="4">
    <source>
        <dbReference type="EMBL" id="NYF38651.1"/>
    </source>
</evidence>
<dbReference type="EMBL" id="JACCCO010000001">
    <property type="protein sequence ID" value="NYF38651.1"/>
    <property type="molecule type" value="Genomic_DNA"/>
</dbReference>
<keyword evidence="2" id="KW-0472">Membrane</keyword>
<feature type="domain" description="Thioredoxin-like fold" evidence="3">
    <location>
        <begin position="85"/>
        <end position="238"/>
    </location>
</feature>
<keyword evidence="4" id="KW-0413">Isomerase</keyword>
<proteinExistence type="predicted"/>
<evidence type="ECO:0000256" key="2">
    <source>
        <dbReference type="SAM" id="Phobius"/>
    </source>
</evidence>
<keyword evidence="2" id="KW-1133">Transmembrane helix</keyword>
<dbReference type="InterPro" id="IPR036249">
    <property type="entry name" value="Thioredoxin-like_sf"/>
</dbReference>
<reference evidence="4 5" key="1">
    <citation type="submission" date="2020-07" db="EMBL/GenBank/DDBJ databases">
        <title>Sequencing the genomes of 1000 actinobacteria strains.</title>
        <authorList>
            <person name="Klenk H.-P."/>
        </authorList>
    </citation>
    <scope>NUCLEOTIDE SEQUENCE [LARGE SCALE GENOMIC DNA]</scope>
    <source>
        <strain evidence="4 5">DSM 45763</strain>
    </source>
</reference>
<dbReference type="Pfam" id="PF13462">
    <property type="entry name" value="Thioredoxin_4"/>
    <property type="match status" value="1"/>
</dbReference>
<gene>
    <name evidence="4" type="ORF">HDA43_000810</name>
</gene>
<keyword evidence="2" id="KW-0812">Transmembrane</keyword>
<dbReference type="InterPro" id="IPR012336">
    <property type="entry name" value="Thioredoxin-like_fold"/>
</dbReference>
<dbReference type="Gene3D" id="3.40.30.10">
    <property type="entry name" value="Glutaredoxin"/>
    <property type="match status" value="1"/>
</dbReference>
<dbReference type="RefSeq" id="WP_179818357.1">
    <property type="nucleotide sequence ID" value="NZ_JACCCO010000001.1"/>
</dbReference>
<protein>
    <submittedName>
        <fullName evidence="4">Protein-disulfide isomerase</fullName>
    </submittedName>
</protein>
<evidence type="ECO:0000313" key="5">
    <source>
        <dbReference type="Proteomes" id="UP000576393"/>
    </source>
</evidence>
<name>A0A852UXZ2_9ACTN</name>
<dbReference type="Proteomes" id="UP000576393">
    <property type="component" value="Unassembled WGS sequence"/>
</dbReference>
<comment type="caution">
    <text evidence="4">The sequence shown here is derived from an EMBL/GenBank/DDBJ whole genome shotgun (WGS) entry which is preliminary data.</text>
</comment>
<dbReference type="AlphaFoldDB" id="A0A852UXZ2"/>
<sequence>MGKAARDQSVRDRIKAQREEERRRERLRRIVTIAAAAVVTFGAIGAGWWFAAQGSKPEESSGALAPISVAADGSVVMAKPGVNKPVLEVYEDFQCPACRALEETSGSTIKNLAAEGKAKVVYHPITIFPEDMNKGVTRGNSLRAGAAARCIPGGAPWSRFHDQLFRKQPAENTPGFSLEDLVAWGRDAGVTDPGFERCVTGQEKAQAHLAASARILDQAKLKGTPTLKLDGKEVDNEVAFRPAELRQEVVDAAK</sequence>
<dbReference type="SUPFAM" id="SSF52833">
    <property type="entry name" value="Thioredoxin-like"/>
    <property type="match status" value="1"/>
</dbReference>
<dbReference type="CDD" id="cd02972">
    <property type="entry name" value="DsbA_family"/>
    <property type="match status" value="1"/>
</dbReference>
<dbReference type="GO" id="GO:0016853">
    <property type="term" value="F:isomerase activity"/>
    <property type="evidence" value="ECO:0007669"/>
    <property type="project" value="UniProtKB-KW"/>
</dbReference>
<accession>A0A852UXZ2</accession>
<feature type="region of interest" description="Disordered" evidence="1">
    <location>
        <begin position="1"/>
        <end position="22"/>
    </location>
</feature>
<evidence type="ECO:0000256" key="1">
    <source>
        <dbReference type="SAM" id="MobiDB-lite"/>
    </source>
</evidence>
<evidence type="ECO:0000259" key="3">
    <source>
        <dbReference type="Pfam" id="PF13462"/>
    </source>
</evidence>
<keyword evidence="5" id="KW-1185">Reference proteome</keyword>
<feature type="transmembrane region" description="Helical" evidence="2">
    <location>
        <begin position="30"/>
        <end position="51"/>
    </location>
</feature>